<dbReference type="Proteomes" id="UP000245657">
    <property type="component" value="Unassembled WGS sequence"/>
</dbReference>
<dbReference type="InterPro" id="IPR011990">
    <property type="entry name" value="TPR-like_helical_dom_sf"/>
</dbReference>
<keyword evidence="1" id="KW-0802">TPR repeat</keyword>
<dbReference type="EMBL" id="QGMY01000006">
    <property type="protein sequence ID" value="PWR72825.1"/>
    <property type="molecule type" value="Genomic_DNA"/>
</dbReference>
<protein>
    <submittedName>
        <fullName evidence="2">Uncharacterized protein</fullName>
    </submittedName>
</protein>
<proteinExistence type="predicted"/>
<dbReference type="SUPFAM" id="SSF48452">
    <property type="entry name" value="TPR-like"/>
    <property type="match status" value="1"/>
</dbReference>
<dbReference type="Pfam" id="PF13414">
    <property type="entry name" value="TPR_11"/>
    <property type="match status" value="1"/>
</dbReference>
<keyword evidence="3" id="KW-1185">Reference proteome</keyword>
<sequence>MDFFGDFPHILKYSQDKYDIRESGELMAENTTKKLLSKRDELLNKADALALEADQLSYQGKYEEAVERYDQALAIYPSNPDLWAFKAITLSGGLGRNEEAYECWERAKKLDHVLADAIAVTGSEVAAVQEKDLTDFKGSTAERIRNLVKQQAIDKKNR</sequence>
<name>A0A2V2N2Q0_9EURY</name>
<evidence type="ECO:0000313" key="2">
    <source>
        <dbReference type="EMBL" id="PWR72825.1"/>
    </source>
</evidence>
<dbReference type="SMART" id="SM00028">
    <property type="entry name" value="TPR"/>
    <property type="match status" value="2"/>
</dbReference>
<gene>
    <name evidence="2" type="ORF">DK846_07715</name>
</gene>
<dbReference type="AlphaFoldDB" id="A0A2V2N2Q0"/>
<feature type="repeat" description="TPR" evidence="1">
    <location>
        <begin position="46"/>
        <end position="79"/>
    </location>
</feature>
<accession>A0A2V2N2Q0</accession>
<evidence type="ECO:0000256" key="1">
    <source>
        <dbReference type="PROSITE-ProRule" id="PRU00339"/>
    </source>
</evidence>
<dbReference type="InterPro" id="IPR019734">
    <property type="entry name" value="TPR_rpt"/>
</dbReference>
<reference evidence="2 3" key="1">
    <citation type="submission" date="2018-05" db="EMBL/GenBank/DDBJ databases">
        <title>Draft genome of Methanospirillum lacunae Ki8-1.</title>
        <authorList>
            <person name="Dueholm M.S."/>
            <person name="Nielsen P.H."/>
            <person name="Bakmann L.F."/>
            <person name="Otzen D.E."/>
        </authorList>
    </citation>
    <scope>NUCLEOTIDE SEQUENCE [LARGE SCALE GENOMIC DNA]</scope>
    <source>
        <strain evidence="2 3">Ki8-1</strain>
    </source>
</reference>
<dbReference type="Gene3D" id="1.25.40.10">
    <property type="entry name" value="Tetratricopeptide repeat domain"/>
    <property type="match status" value="1"/>
</dbReference>
<evidence type="ECO:0000313" key="3">
    <source>
        <dbReference type="Proteomes" id="UP000245657"/>
    </source>
</evidence>
<comment type="caution">
    <text evidence="2">The sequence shown here is derived from an EMBL/GenBank/DDBJ whole genome shotgun (WGS) entry which is preliminary data.</text>
</comment>
<dbReference type="PROSITE" id="PS50005">
    <property type="entry name" value="TPR"/>
    <property type="match status" value="1"/>
</dbReference>
<organism evidence="2 3">
    <name type="scientific">Methanospirillum lacunae</name>
    <dbReference type="NCBI Taxonomy" id="668570"/>
    <lineage>
        <taxon>Archaea</taxon>
        <taxon>Methanobacteriati</taxon>
        <taxon>Methanobacteriota</taxon>
        <taxon>Stenosarchaea group</taxon>
        <taxon>Methanomicrobia</taxon>
        <taxon>Methanomicrobiales</taxon>
        <taxon>Methanospirillaceae</taxon>
        <taxon>Methanospirillum</taxon>
    </lineage>
</organism>